<protein>
    <submittedName>
        <fullName evidence="1">Uncharacterized protein</fullName>
    </submittedName>
</protein>
<dbReference type="RefSeq" id="WP_023948645.1">
    <property type="nucleotide sequence ID" value="NZ_BASD01000018.1"/>
</dbReference>
<dbReference type="EMBL" id="BASD01000018">
    <property type="protein sequence ID" value="GAD19398.1"/>
    <property type="molecule type" value="Genomic_DNA"/>
</dbReference>
<organism evidence="1 2">
    <name type="scientific">Helicobacter fennelliae MRY12-0050</name>
    <dbReference type="NCBI Taxonomy" id="1325130"/>
    <lineage>
        <taxon>Bacteria</taxon>
        <taxon>Pseudomonadati</taxon>
        <taxon>Campylobacterota</taxon>
        <taxon>Epsilonproteobacteria</taxon>
        <taxon>Campylobacterales</taxon>
        <taxon>Helicobacteraceae</taxon>
        <taxon>Helicobacter</taxon>
    </lineage>
</organism>
<dbReference type="AlphaFoldDB" id="T1DW92"/>
<evidence type="ECO:0000313" key="1">
    <source>
        <dbReference type="EMBL" id="GAD19398.1"/>
    </source>
</evidence>
<dbReference type="Proteomes" id="UP000018143">
    <property type="component" value="Unassembled WGS sequence"/>
</dbReference>
<evidence type="ECO:0000313" key="2">
    <source>
        <dbReference type="Proteomes" id="UP000018143"/>
    </source>
</evidence>
<comment type="caution">
    <text evidence="1">The sequence shown here is derived from an EMBL/GenBank/DDBJ whole genome shotgun (WGS) entry which is preliminary data.</text>
</comment>
<dbReference type="STRING" id="1325130.HFN_0529"/>
<reference evidence="1 2" key="1">
    <citation type="journal article" date="2013" name="Genome Announc.">
        <title>Draft Genome Sequence of Helicobacter fennelliae Strain MRY12-0050, Isolated from a Bacteremia Patient.</title>
        <authorList>
            <person name="Rimbara E."/>
            <person name="Matsui M."/>
            <person name="Mori S."/>
            <person name="Suzuki S."/>
            <person name="Suzuki M."/>
            <person name="Kim H."/>
            <person name="Sekizuka T."/>
            <person name="Kuroda M."/>
            <person name="Shibayama K."/>
        </authorList>
    </citation>
    <scope>NUCLEOTIDE SEQUENCE [LARGE SCALE GENOMIC DNA]</scope>
    <source>
        <strain evidence="1 2">MRY12-0050</strain>
    </source>
</reference>
<accession>T1DW92</accession>
<proteinExistence type="predicted"/>
<keyword evidence="2" id="KW-1185">Reference proteome</keyword>
<sequence>MTISFWIPRCRLRHDNKNDIDSRIYGNTKGCKEILDFKMSLQGLARA</sequence>
<gene>
    <name evidence="1" type="ORF">HFN_0529</name>
</gene>
<name>T1DW92_9HELI</name>